<dbReference type="SUPFAM" id="SSF53098">
    <property type="entry name" value="Ribonuclease H-like"/>
    <property type="match status" value="1"/>
</dbReference>
<gene>
    <name evidence="1" type="ORF">SDC9_201829</name>
</gene>
<name>A0A645ITD8_9ZZZZ</name>
<organism evidence="1">
    <name type="scientific">bioreactor metagenome</name>
    <dbReference type="NCBI Taxonomy" id="1076179"/>
    <lineage>
        <taxon>unclassified sequences</taxon>
        <taxon>metagenomes</taxon>
        <taxon>ecological metagenomes</taxon>
    </lineage>
</organism>
<proteinExistence type="predicted"/>
<comment type="caution">
    <text evidence="1">The sequence shown here is derived from an EMBL/GenBank/DDBJ whole genome shotgun (WGS) entry which is preliminary data.</text>
</comment>
<protein>
    <submittedName>
        <fullName evidence="1">Uncharacterized protein</fullName>
    </submittedName>
</protein>
<dbReference type="InterPro" id="IPR012337">
    <property type="entry name" value="RNaseH-like_sf"/>
</dbReference>
<reference evidence="1" key="1">
    <citation type="submission" date="2019-08" db="EMBL/GenBank/DDBJ databases">
        <authorList>
            <person name="Kucharzyk K."/>
            <person name="Murdoch R.W."/>
            <person name="Higgins S."/>
            <person name="Loffler F."/>
        </authorList>
    </citation>
    <scope>NUCLEOTIDE SEQUENCE</scope>
</reference>
<sequence length="159" mass="18414">MKANPDKPSSHAYYRDSDGFLVLNHVVPASEIADIYGGLWKIEETFKVTKTGMLSLRPVFHSRQDRIRAHFLICFISLVLERLLELQLGWKYSAKSIQQSLSRFNAVQLANSNIYQVAYYDVIVDSILKTLDIDISRKFLQQSDIRRILGQTKKKDYED</sequence>
<evidence type="ECO:0000313" key="1">
    <source>
        <dbReference type="EMBL" id="MPN54160.1"/>
    </source>
</evidence>
<dbReference type="EMBL" id="VSSQ01122107">
    <property type="protein sequence ID" value="MPN54160.1"/>
    <property type="molecule type" value="Genomic_DNA"/>
</dbReference>
<dbReference type="AlphaFoldDB" id="A0A645ITD8"/>
<accession>A0A645ITD8</accession>